<evidence type="ECO:0000256" key="5">
    <source>
        <dbReference type="ARBA" id="ARBA00022729"/>
    </source>
</evidence>
<comment type="function">
    <text evidence="10">Splits internally a 1,3-beta-glucan molecule and transfers the newly generated reducing end (the donor) to the non-reducing end of another 1,3-beta-glucan molecule (the acceptor) forming a 1,3-beta linkage, resulting in the elongation of 1,3-beta-glucan chains in the cell wall.</text>
</comment>
<organism evidence="13 14">
    <name type="scientific">Ceratobasidium theobromae</name>
    <dbReference type="NCBI Taxonomy" id="1582974"/>
    <lineage>
        <taxon>Eukaryota</taxon>
        <taxon>Fungi</taxon>
        <taxon>Dikarya</taxon>
        <taxon>Basidiomycota</taxon>
        <taxon>Agaricomycotina</taxon>
        <taxon>Agaricomycetes</taxon>
        <taxon>Cantharellales</taxon>
        <taxon>Ceratobasidiaceae</taxon>
        <taxon>Ceratobasidium</taxon>
    </lineage>
</organism>
<comment type="similarity">
    <text evidence="3 10">Belongs to the glycosyl hydrolase 72 family.</text>
</comment>
<evidence type="ECO:0000256" key="9">
    <source>
        <dbReference type="ARBA" id="ARBA00023288"/>
    </source>
</evidence>
<dbReference type="GO" id="GO:0042124">
    <property type="term" value="F:1,3-beta-glucanosyltransferase activity"/>
    <property type="evidence" value="ECO:0007669"/>
    <property type="project" value="TreeGrafter"/>
</dbReference>
<dbReference type="AlphaFoldDB" id="A0A5N5Q9C7"/>
<evidence type="ECO:0000256" key="2">
    <source>
        <dbReference type="ARBA" id="ARBA00004589"/>
    </source>
</evidence>
<feature type="compositionally biased region" description="Low complexity" evidence="11">
    <location>
        <begin position="339"/>
        <end position="348"/>
    </location>
</feature>
<dbReference type="SUPFAM" id="SSF51445">
    <property type="entry name" value="(Trans)glycosidases"/>
    <property type="match status" value="1"/>
</dbReference>
<comment type="caution">
    <text evidence="13">The sequence shown here is derived from an EMBL/GenBank/DDBJ whole genome shotgun (WGS) entry which is preliminary data.</text>
</comment>
<dbReference type="GO" id="GO:0031505">
    <property type="term" value="P:fungal-type cell wall organization"/>
    <property type="evidence" value="ECO:0007669"/>
    <property type="project" value="TreeGrafter"/>
</dbReference>
<evidence type="ECO:0000313" key="13">
    <source>
        <dbReference type="EMBL" id="KAB5588031.1"/>
    </source>
</evidence>
<keyword evidence="7" id="KW-1015">Disulfide bond</keyword>
<sequence length="553" mass="58407">MLGRLFALAACALPLASALPKIHAKGKYLYDESGNRFYIKGVAYQEAGELGPETEANAANGGYPEPTTYIDPLALPTSCARDLPYLKQLGVNAVRVYSVNSQLNHDDCMKALNDAGIYTIIDLSLPLNGSINRAAPSWTTNLQELYTDTIDAFAKYENVLSFNVANEVINLPNNTHTAPFIKAAARDIKAYLKSKGSSALVGYSTVDASLIRDNVVQYLTCDKAETSVDIIGLNTYRWCGSDTISSSGYDQITELFRNTPVPAYLSEFGCQKELPRLFTEVAAMFSDAMTPVWSGGVAFSYFKAQIPDFELVTLSGSNNETVTTNDDFTRLQNAYANVSPSSSPSESSATQPAYPSCPTQGDQTTSTGAATTWLASANLPPTPQQSVCDCLSSTAFSCNANSHAAQSPLILGALLDYGCSLLGQASMSCDPISENGATGVYGKYGFCDPVTKLNYVLSSWFQSQNRAIDACSFNNNATINTGAPTSTSELNDNAAKCLAGFVPTSTPSAPAAGSTHNTGSSGSNGAVGAMAHFEWTAMLVGVVGVLGGAALVL</sequence>
<dbReference type="InterPro" id="IPR017853">
    <property type="entry name" value="GH"/>
</dbReference>
<feature type="compositionally biased region" description="Polar residues" evidence="11">
    <location>
        <begin position="349"/>
        <end position="366"/>
    </location>
</feature>
<feature type="domain" description="X8" evidence="12">
    <location>
        <begin position="396"/>
        <end position="499"/>
    </location>
</feature>
<feature type="chain" id="PRO_5024475054" description="1,3-beta-glucanosyltransferase" evidence="10">
    <location>
        <begin position="19"/>
        <end position="553"/>
    </location>
</feature>
<dbReference type="Pfam" id="PF03198">
    <property type="entry name" value="Glyco_hydro_72"/>
    <property type="match status" value="1"/>
</dbReference>
<comment type="subcellular location">
    <subcellularLocation>
        <location evidence="1">Cell envelope</location>
    </subcellularLocation>
    <subcellularLocation>
        <location evidence="10">Cell membrane</location>
        <topology evidence="10">Lipid-anchor</topology>
        <topology evidence="10">GPI-anchor</topology>
    </subcellularLocation>
    <subcellularLocation>
        <location evidence="2">Membrane</location>
        <topology evidence="2">Lipid-anchor</topology>
        <topology evidence="2">GPI-anchor</topology>
    </subcellularLocation>
</comment>
<name>A0A5N5Q9C7_9AGAM</name>
<dbReference type="Gene3D" id="1.20.58.1040">
    <property type="match status" value="1"/>
</dbReference>
<protein>
    <recommendedName>
        <fullName evidence="10">1,3-beta-glucanosyltransferase</fullName>
        <ecNumber evidence="10">2.4.1.-</ecNumber>
    </recommendedName>
</protein>
<evidence type="ECO:0000313" key="14">
    <source>
        <dbReference type="Proteomes" id="UP000383932"/>
    </source>
</evidence>
<dbReference type="PANTHER" id="PTHR31468:SF2">
    <property type="entry name" value="1,3-BETA-GLUCANOSYLTRANSFERASE GAS1"/>
    <property type="match status" value="1"/>
</dbReference>
<evidence type="ECO:0000259" key="12">
    <source>
        <dbReference type="SMART" id="SM00768"/>
    </source>
</evidence>
<keyword evidence="14" id="KW-1185">Reference proteome</keyword>
<keyword evidence="8" id="KW-0325">Glycoprotein</keyword>
<evidence type="ECO:0000256" key="1">
    <source>
        <dbReference type="ARBA" id="ARBA00004196"/>
    </source>
</evidence>
<dbReference type="Proteomes" id="UP000383932">
    <property type="component" value="Unassembled WGS sequence"/>
</dbReference>
<evidence type="ECO:0000256" key="6">
    <source>
        <dbReference type="ARBA" id="ARBA00023136"/>
    </source>
</evidence>
<keyword evidence="5 10" id="KW-0732">Signal</keyword>
<dbReference type="InterPro" id="IPR004886">
    <property type="entry name" value="Glucanosyltransferase"/>
</dbReference>
<dbReference type="GO" id="GO:0071970">
    <property type="term" value="P:fungal-type cell wall (1-&gt;3)-beta-D-glucan biosynthetic process"/>
    <property type="evidence" value="ECO:0007669"/>
    <property type="project" value="TreeGrafter"/>
</dbReference>
<keyword evidence="9 10" id="KW-0449">Lipoprotein</keyword>
<evidence type="ECO:0000256" key="4">
    <source>
        <dbReference type="ARBA" id="ARBA00022622"/>
    </source>
</evidence>
<evidence type="ECO:0000256" key="11">
    <source>
        <dbReference type="SAM" id="MobiDB-lite"/>
    </source>
</evidence>
<dbReference type="GO" id="GO:0098552">
    <property type="term" value="C:side of membrane"/>
    <property type="evidence" value="ECO:0007669"/>
    <property type="project" value="UniProtKB-KW"/>
</dbReference>
<dbReference type="InterPro" id="IPR012946">
    <property type="entry name" value="X8"/>
</dbReference>
<dbReference type="SMART" id="SM00768">
    <property type="entry name" value="X8"/>
    <property type="match status" value="1"/>
</dbReference>
<dbReference type="Pfam" id="PF07983">
    <property type="entry name" value="X8"/>
    <property type="match status" value="1"/>
</dbReference>
<evidence type="ECO:0000256" key="8">
    <source>
        <dbReference type="ARBA" id="ARBA00023180"/>
    </source>
</evidence>
<dbReference type="Gene3D" id="3.20.20.80">
    <property type="entry name" value="Glycosidases"/>
    <property type="match status" value="1"/>
</dbReference>
<dbReference type="EMBL" id="SSOP01000609">
    <property type="protein sequence ID" value="KAB5588031.1"/>
    <property type="molecule type" value="Genomic_DNA"/>
</dbReference>
<keyword evidence="10 13" id="KW-0808">Transferase</keyword>
<evidence type="ECO:0000256" key="10">
    <source>
        <dbReference type="RuleBase" id="RU361209"/>
    </source>
</evidence>
<gene>
    <name evidence="13" type="ORF">CTheo_8528</name>
</gene>
<proteinExistence type="inferred from homology"/>
<keyword evidence="4 10" id="KW-0336">GPI-anchor</keyword>
<feature type="region of interest" description="Disordered" evidence="11">
    <location>
        <begin position="336"/>
        <end position="366"/>
    </location>
</feature>
<dbReference type="PANTHER" id="PTHR31468">
    <property type="entry name" value="1,3-BETA-GLUCANOSYLTRANSFERASE GAS1"/>
    <property type="match status" value="1"/>
</dbReference>
<dbReference type="OrthoDB" id="421038at2759"/>
<dbReference type="GO" id="GO:0005886">
    <property type="term" value="C:plasma membrane"/>
    <property type="evidence" value="ECO:0007669"/>
    <property type="project" value="UniProtKB-SubCell"/>
</dbReference>
<feature type="signal peptide" evidence="10">
    <location>
        <begin position="1"/>
        <end position="18"/>
    </location>
</feature>
<keyword evidence="6 10" id="KW-0472">Membrane</keyword>
<evidence type="ECO:0000256" key="7">
    <source>
        <dbReference type="ARBA" id="ARBA00023157"/>
    </source>
</evidence>
<accession>A0A5N5Q9C7</accession>
<dbReference type="EC" id="2.4.1.-" evidence="10"/>
<evidence type="ECO:0000256" key="3">
    <source>
        <dbReference type="ARBA" id="ARBA00007528"/>
    </source>
</evidence>
<reference evidence="13 14" key="1">
    <citation type="journal article" date="2019" name="Fungal Biol. Biotechnol.">
        <title>Draft genome sequence of fastidious pathogen Ceratobasidium theobromae, which causes vascular-streak dieback in Theobroma cacao.</title>
        <authorList>
            <person name="Ali S.S."/>
            <person name="Asman A."/>
            <person name="Shao J."/>
            <person name="Firmansyah A.P."/>
            <person name="Susilo A.W."/>
            <person name="Rosmana A."/>
            <person name="McMahon P."/>
            <person name="Junaid M."/>
            <person name="Guest D."/>
            <person name="Kheng T.Y."/>
            <person name="Meinhardt L.W."/>
            <person name="Bailey B.A."/>
        </authorList>
    </citation>
    <scope>NUCLEOTIDE SEQUENCE [LARGE SCALE GENOMIC DNA]</scope>
    <source>
        <strain evidence="13 14">CT2</strain>
    </source>
</reference>